<dbReference type="HAMAP" id="MF_00306">
    <property type="entry name" value="SRP54"/>
    <property type="match status" value="1"/>
</dbReference>
<dbReference type="CDD" id="cd18539">
    <property type="entry name" value="SRP_G"/>
    <property type="match status" value="1"/>
</dbReference>
<gene>
    <name evidence="9 11" type="primary">ffh</name>
    <name evidence="11" type="ORF">PQG83_11820</name>
</gene>
<comment type="similarity">
    <text evidence="1 9">Belongs to the GTP-binding SRP family. SRP54 subfamily.</text>
</comment>
<dbReference type="RefSeq" id="WP_312741195.1">
    <property type="nucleotide sequence ID" value="NZ_CP116968.1"/>
</dbReference>
<keyword evidence="12" id="KW-1185">Reference proteome</keyword>
<dbReference type="Pfam" id="PF00448">
    <property type="entry name" value="SRP54"/>
    <property type="match status" value="1"/>
</dbReference>
<dbReference type="GO" id="GO:0005525">
    <property type="term" value="F:GTP binding"/>
    <property type="evidence" value="ECO:0007669"/>
    <property type="project" value="UniProtKB-UniRule"/>
</dbReference>
<proteinExistence type="inferred from homology"/>
<keyword evidence="4 9" id="KW-0694">RNA-binding</keyword>
<protein>
    <recommendedName>
        <fullName evidence="9">Signal recognition particle protein</fullName>
        <ecNumber evidence="9">3.6.5.4</ecNumber>
    </recommendedName>
    <alternativeName>
        <fullName evidence="9">Fifty-four homolog</fullName>
    </alternativeName>
</protein>
<dbReference type="SUPFAM" id="SSF47446">
    <property type="entry name" value="Signal peptide-binding domain"/>
    <property type="match status" value="1"/>
</dbReference>
<dbReference type="InterPro" id="IPR013822">
    <property type="entry name" value="Signal_recog_particl_SRP54_hlx"/>
</dbReference>
<dbReference type="PANTHER" id="PTHR11564:SF5">
    <property type="entry name" value="SIGNAL RECOGNITION PARTICLE SUBUNIT SRP54"/>
    <property type="match status" value="1"/>
</dbReference>
<dbReference type="Gene3D" id="3.40.50.300">
    <property type="entry name" value="P-loop containing nucleotide triphosphate hydrolases"/>
    <property type="match status" value="1"/>
</dbReference>
<dbReference type="InterPro" id="IPR000897">
    <property type="entry name" value="SRP54_GTPase_dom"/>
</dbReference>
<dbReference type="SMART" id="SM00382">
    <property type="entry name" value="AAA"/>
    <property type="match status" value="1"/>
</dbReference>
<dbReference type="NCBIfam" id="TIGR00959">
    <property type="entry name" value="ffh"/>
    <property type="match status" value="1"/>
</dbReference>
<evidence type="ECO:0000256" key="4">
    <source>
        <dbReference type="ARBA" id="ARBA00022884"/>
    </source>
</evidence>
<dbReference type="InterPro" id="IPR003593">
    <property type="entry name" value="AAA+_ATPase"/>
</dbReference>
<dbReference type="AlphaFoldDB" id="A0AA96JUX2"/>
<sequence length="462" mass="50594">MFTTLTEKIEKVFKQLRGQAVLTEENITDALKEVRLALLEADVNFKIVKDFIEKVRIKAVGQEVLKSLTPAHQVVKVVWEELRDLLGHEQSALHLSSQPPTVIMMVGLQGSGKTTTTGKLAHYFKTEGKRVLLVAADPRRPAAGDQLTSLGTDLDITVHRGTNEGQPGAQAVQTCRDGVTRGRDHGYDVVLLDTGGRLQIDEELMQELVDIQTGVKPQEILLIADSMTGQEAVAVAERFNQALGLTGVILTKVEGDARGGAVLSIRAATGKPIKFLGIGEKLDALEPFYPDRMASRILGMGDVLTLIEKAQENFSEEQAVALQKKVSSNTLTLEDFRDQIKQVNKLGSFDQILDMLPGGQKIKTMMGSGAAGNAQVPEKEMKRVVAIIDSMTPRERRDHTILNGNRKKRVAKGSGTSVPEVNRLIKQFLDARRMMKSLVGGQMGMGKGKKRGKLIRRAIHAR</sequence>
<evidence type="ECO:0000256" key="5">
    <source>
        <dbReference type="ARBA" id="ARBA00023134"/>
    </source>
</evidence>
<keyword evidence="7 9" id="KW-0687">Ribonucleoprotein</keyword>
<dbReference type="SMART" id="SM00962">
    <property type="entry name" value="SRP54"/>
    <property type="match status" value="1"/>
</dbReference>
<dbReference type="Pfam" id="PF02978">
    <property type="entry name" value="SRP_SPB"/>
    <property type="match status" value="1"/>
</dbReference>
<accession>A0AA96JUX2</accession>
<dbReference type="GO" id="GO:0048500">
    <property type="term" value="C:signal recognition particle"/>
    <property type="evidence" value="ECO:0007669"/>
    <property type="project" value="UniProtKB-UniRule"/>
</dbReference>
<name>A0AA96JUX2_9BACT</name>
<dbReference type="PANTHER" id="PTHR11564">
    <property type="entry name" value="SIGNAL RECOGNITION PARTICLE 54K PROTEIN SRP54"/>
    <property type="match status" value="1"/>
</dbReference>
<dbReference type="InterPro" id="IPR004125">
    <property type="entry name" value="Signal_recog_particle_SRP54_M"/>
</dbReference>
<keyword evidence="6 9" id="KW-0733">Signal recognition particle</keyword>
<dbReference type="Pfam" id="PF02881">
    <property type="entry name" value="SRP54_N"/>
    <property type="match status" value="1"/>
</dbReference>
<evidence type="ECO:0000313" key="11">
    <source>
        <dbReference type="EMBL" id="WNM60450.1"/>
    </source>
</evidence>
<reference evidence="11 12" key="1">
    <citation type="submission" date="2023-01" db="EMBL/GenBank/DDBJ databases">
        <title>Cultivation and genomic characterization of new, ubiquitous marine nitrite-oxidizing bacteria from the Nitrospirales.</title>
        <authorList>
            <person name="Mueller A.J."/>
            <person name="Daebeler A."/>
            <person name="Herbold C.W."/>
            <person name="Kirkegaard R.H."/>
            <person name="Daims H."/>
        </authorList>
    </citation>
    <scope>NUCLEOTIDE SEQUENCE [LARGE SCALE GENOMIC DNA]</scope>
    <source>
        <strain evidence="11 12">DK</strain>
    </source>
</reference>
<evidence type="ECO:0000256" key="6">
    <source>
        <dbReference type="ARBA" id="ARBA00023135"/>
    </source>
</evidence>
<dbReference type="InterPro" id="IPR004780">
    <property type="entry name" value="SRP"/>
</dbReference>
<evidence type="ECO:0000256" key="8">
    <source>
        <dbReference type="ARBA" id="ARBA00048027"/>
    </source>
</evidence>
<dbReference type="GO" id="GO:0008312">
    <property type="term" value="F:7S RNA binding"/>
    <property type="evidence" value="ECO:0007669"/>
    <property type="project" value="InterPro"/>
</dbReference>
<evidence type="ECO:0000256" key="2">
    <source>
        <dbReference type="ARBA" id="ARBA00022741"/>
    </source>
</evidence>
<organism evidence="11 12">
    <name type="scientific">Candidatus Nitrospira neomarina</name>
    <dbReference type="NCBI Taxonomy" id="3020899"/>
    <lineage>
        <taxon>Bacteria</taxon>
        <taxon>Pseudomonadati</taxon>
        <taxon>Nitrospirota</taxon>
        <taxon>Nitrospiria</taxon>
        <taxon>Nitrospirales</taxon>
        <taxon>Nitrospiraceae</taxon>
        <taxon>Nitrospira</taxon>
    </lineage>
</organism>
<keyword evidence="9" id="KW-0963">Cytoplasm</keyword>
<keyword evidence="3 9" id="KW-0378">Hydrolase</keyword>
<dbReference type="EMBL" id="CP116968">
    <property type="protein sequence ID" value="WNM60450.1"/>
    <property type="molecule type" value="Genomic_DNA"/>
</dbReference>
<comment type="caution">
    <text evidence="9">Lacks conserved residue(s) required for the propagation of feature annotation.</text>
</comment>
<dbReference type="Proteomes" id="UP001302494">
    <property type="component" value="Chromosome"/>
</dbReference>
<dbReference type="InterPro" id="IPR042101">
    <property type="entry name" value="SRP54_N_sf"/>
</dbReference>
<dbReference type="EC" id="3.6.5.4" evidence="9"/>
<dbReference type="Gene3D" id="1.10.260.30">
    <property type="entry name" value="Signal recognition particle, SRP54 subunit, M-domain"/>
    <property type="match status" value="1"/>
</dbReference>
<comment type="subunit">
    <text evidence="9">Part of the signal recognition particle protein translocation system, which is composed of SRP and FtsY.</text>
</comment>
<keyword evidence="2 9" id="KW-0547">Nucleotide-binding</keyword>
<keyword evidence="5 9" id="KW-0342">GTP-binding</keyword>
<dbReference type="PROSITE" id="PS00300">
    <property type="entry name" value="SRP54"/>
    <property type="match status" value="1"/>
</dbReference>
<comment type="domain">
    <text evidence="9">Composed of three domains: the N-terminal N domain, which is responsible for interactions with the ribosome, the central G domain, which binds GTP, and the C-terminal M domain, which binds the RNA and the signal sequence of the RNC.</text>
</comment>
<evidence type="ECO:0000256" key="3">
    <source>
        <dbReference type="ARBA" id="ARBA00022801"/>
    </source>
</evidence>
<evidence type="ECO:0000256" key="1">
    <source>
        <dbReference type="ARBA" id="ARBA00005450"/>
    </source>
</evidence>
<dbReference type="SMART" id="SM00963">
    <property type="entry name" value="SRP54_N"/>
    <property type="match status" value="1"/>
</dbReference>
<dbReference type="GO" id="GO:0003924">
    <property type="term" value="F:GTPase activity"/>
    <property type="evidence" value="ECO:0007669"/>
    <property type="project" value="UniProtKB-UniRule"/>
</dbReference>
<dbReference type="InterPro" id="IPR022941">
    <property type="entry name" value="SRP54"/>
</dbReference>
<dbReference type="KEGG" id="nneo:PQG83_11820"/>
<feature type="binding site" evidence="9">
    <location>
        <begin position="107"/>
        <end position="114"/>
    </location>
    <ligand>
        <name>GTP</name>
        <dbReference type="ChEBI" id="CHEBI:37565"/>
    </ligand>
</feature>
<evidence type="ECO:0000256" key="7">
    <source>
        <dbReference type="ARBA" id="ARBA00023274"/>
    </source>
</evidence>
<comment type="catalytic activity">
    <reaction evidence="8 9">
        <text>GTP + H2O = GDP + phosphate + H(+)</text>
        <dbReference type="Rhea" id="RHEA:19669"/>
        <dbReference type="ChEBI" id="CHEBI:15377"/>
        <dbReference type="ChEBI" id="CHEBI:15378"/>
        <dbReference type="ChEBI" id="CHEBI:37565"/>
        <dbReference type="ChEBI" id="CHEBI:43474"/>
        <dbReference type="ChEBI" id="CHEBI:58189"/>
        <dbReference type="EC" id="3.6.5.4"/>
    </reaction>
</comment>
<dbReference type="GO" id="GO:0006614">
    <property type="term" value="P:SRP-dependent cotranslational protein targeting to membrane"/>
    <property type="evidence" value="ECO:0007669"/>
    <property type="project" value="InterPro"/>
</dbReference>
<feature type="domain" description="SRP54-type proteins GTP-binding" evidence="10">
    <location>
        <begin position="272"/>
        <end position="285"/>
    </location>
</feature>
<dbReference type="InterPro" id="IPR027417">
    <property type="entry name" value="P-loop_NTPase"/>
</dbReference>
<dbReference type="SUPFAM" id="SSF52540">
    <property type="entry name" value="P-loop containing nucleoside triphosphate hydrolases"/>
    <property type="match status" value="1"/>
</dbReference>
<dbReference type="InterPro" id="IPR036891">
    <property type="entry name" value="Signal_recog_part_SRP54_M_sf"/>
</dbReference>
<dbReference type="Gene3D" id="1.20.120.140">
    <property type="entry name" value="Signal recognition particle SRP54, nucleotide-binding domain"/>
    <property type="match status" value="1"/>
</dbReference>
<evidence type="ECO:0000259" key="10">
    <source>
        <dbReference type="PROSITE" id="PS00300"/>
    </source>
</evidence>
<comment type="subcellular location">
    <subcellularLocation>
        <location evidence="9">Cytoplasm</location>
    </subcellularLocation>
    <text evidence="9">The SRP-RNC complex is targeted to the cytoplasmic membrane.</text>
</comment>
<comment type="function">
    <text evidence="9">Involved in targeting and insertion of nascent membrane proteins into the cytoplasmic membrane. Binds to the hydrophobic signal sequence of the ribosome-nascent chain (RNC) as it emerges from the ribosomes. The SRP-RNC complex is then targeted to the cytoplasmic membrane where it interacts with the SRP receptor FtsY.</text>
</comment>
<evidence type="ECO:0000256" key="9">
    <source>
        <dbReference type="HAMAP-Rule" id="MF_00306"/>
    </source>
</evidence>
<evidence type="ECO:0000313" key="12">
    <source>
        <dbReference type="Proteomes" id="UP001302494"/>
    </source>
</evidence>